<dbReference type="RefSeq" id="WP_341681766.1">
    <property type="nucleotide sequence ID" value="NZ_JBBYHT010000001.1"/>
</dbReference>
<name>A0ABU9I590_9FLAO</name>
<keyword evidence="1" id="KW-0808">Transferase</keyword>
<keyword evidence="5" id="KW-1185">Reference proteome</keyword>
<comment type="caution">
    <text evidence="4">The sequence shown here is derived from an EMBL/GenBank/DDBJ whole genome shotgun (WGS) entry which is preliminary data.</text>
</comment>
<feature type="domain" description="Glycosyl transferase family 1" evidence="2">
    <location>
        <begin position="181"/>
        <end position="319"/>
    </location>
</feature>
<dbReference type="CDD" id="cd03809">
    <property type="entry name" value="GT4_MtfB-like"/>
    <property type="match status" value="1"/>
</dbReference>
<sequence length="363" mass="41796">MKIYLDNIIFSKVKNGGVSNYWYELIEYLEKQNQDELTYFESIDAKENFHRKKLNLSSQSIKEVKSDSIHRFMPISYTSDEKLIFHSSYYRGLNGCKNKIEVTTVHDFIHSYYSSFPKKQLHNFLKFNAIKRSKGIICISHNTFNDLNKFYTLKKNQRATVIHNGVSNDYFPIKEYTLKEQQFIADKKLADDFILFVGGRKGYKNFDFVVSVVNDNPLLKIVVVGGGEITEDEKKLFSDDALLRVTHLKSVENFELNVLFNLAKALVYPSSYEGFGIPVVEAMRAGCPVISIDNAIIREVAEKSAILLDALSVSEFNAKFSNLNRSDFRSSVIEMGFEASKNYSWQKCSRETREFYDSLESLG</sequence>
<dbReference type="Proteomes" id="UP001393056">
    <property type="component" value="Unassembled WGS sequence"/>
</dbReference>
<evidence type="ECO:0000256" key="1">
    <source>
        <dbReference type="ARBA" id="ARBA00022679"/>
    </source>
</evidence>
<dbReference type="Pfam" id="PF13439">
    <property type="entry name" value="Glyco_transf_4"/>
    <property type="match status" value="1"/>
</dbReference>
<dbReference type="PANTHER" id="PTHR46401">
    <property type="entry name" value="GLYCOSYLTRANSFERASE WBBK-RELATED"/>
    <property type="match status" value="1"/>
</dbReference>
<protein>
    <submittedName>
        <fullName evidence="4">Glycosyltransferase family 1 protein</fullName>
    </submittedName>
</protein>
<evidence type="ECO:0000313" key="4">
    <source>
        <dbReference type="EMBL" id="MEL1246967.1"/>
    </source>
</evidence>
<evidence type="ECO:0000259" key="2">
    <source>
        <dbReference type="Pfam" id="PF00534"/>
    </source>
</evidence>
<organism evidence="4 5">
    <name type="scientific">Flavobacterium helocola</name>
    <dbReference type="NCBI Taxonomy" id="3139139"/>
    <lineage>
        <taxon>Bacteria</taxon>
        <taxon>Pseudomonadati</taxon>
        <taxon>Bacteroidota</taxon>
        <taxon>Flavobacteriia</taxon>
        <taxon>Flavobacteriales</taxon>
        <taxon>Flavobacteriaceae</taxon>
        <taxon>Flavobacterium</taxon>
    </lineage>
</organism>
<dbReference type="EMBL" id="JBBYHT010000001">
    <property type="protein sequence ID" value="MEL1246967.1"/>
    <property type="molecule type" value="Genomic_DNA"/>
</dbReference>
<evidence type="ECO:0000259" key="3">
    <source>
        <dbReference type="Pfam" id="PF13439"/>
    </source>
</evidence>
<dbReference type="SUPFAM" id="SSF53756">
    <property type="entry name" value="UDP-Glycosyltransferase/glycogen phosphorylase"/>
    <property type="match status" value="1"/>
</dbReference>
<dbReference type="InterPro" id="IPR001296">
    <property type="entry name" value="Glyco_trans_1"/>
</dbReference>
<dbReference type="Gene3D" id="3.40.50.2000">
    <property type="entry name" value="Glycogen Phosphorylase B"/>
    <property type="match status" value="2"/>
</dbReference>
<dbReference type="PANTHER" id="PTHR46401:SF2">
    <property type="entry name" value="GLYCOSYLTRANSFERASE WBBK-RELATED"/>
    <property type="match status" value="1"/>
</dbReference>
<dbReference type="InterPro" id="IPR028098">
    <property type="entry name" value="Glyco_trans_4-like_N"/>
</dbReference>
<evidence type="ECO:0000313" key="5">
    <source>
        <dbReference type="Proteomes" id="UP001393056"/>
    </source>
</evidence>
<feature type="domain" description="Glycosyltransferase subfamily 4-like N-terminal" evidence="3">
    <location>
        <begin position="16"/>
        <end position="167"/>
    </location>
</feature>
<dbReference type="Pfam" id="PF00534">
    <property type="entry name" value="Glycos_transf_1"/>
    <property type="match status" value="1"/>
</dbReference>
<proteinExistence type="predicted"/>
<reference evidence="4 5" key="1">
    <citation type="submission" date="2024-04" db="EMBL/GenBank/DDBJ databases">
        <title>Flavobacterium sp. DGU41 16S ribosomal RNA gene Genome sequencing and assembly.</title>
        <authorList>
            <person name="Park S."/>
        </authorList>
    </citation>
    <scope>NUCLEOTIDE SEQUENCE [LARGE SCALE GENOMIC DNA]</scope>
    <source>
        <strain evidence="4 5">DGU41</strain>
    </source>
</reference>
<gene>
    <name evidence="4" type="ORF">AAEO58_02820</name>
</gene>
<accession>A0ABU9I590</accession>